<name>A0A820GR37_9BILA</name>
<keyword evidence="2" id="KW-1185">Reference proteome</keyword>
<accession>A0A820GR37</accession>
<comment type="caution">
    <text evidence="1">The sequence shown here is derived from an EMBL/GenBank/DDBJ whole genome shotgun (WGS) entry which is preliminary data.</text>
</comment>
<feature type="non-terminal residue" evidence="1">
    <location>
        <position position="1"/>
    </location>
</feature>
<evidence type="ECO:0000313" key="1">
    <source>
        <dbReference type="EMBL" id="CAF4281267.1"/>
    </source>
</evidence>
<organism evidence="1 2">
    <name type="scientific">Rotaria magnacalcarata</name>
    <dbReference type="NCBI Taxonomy" id="392030"/>
    <lineage>
        <taxon>Eukaryota</taxon>
        <taxon>Metazoa</taxon>
        <taxon>Spiralia</taxon>
        <taxon>Gnathifera</taxon>
        <taxon>Rotifera</taxon>
        <taxon>Eurotatoria</taxon>
        <taxon>Bdelloidea</taxon>
        <taxon>Philodinida</taxon>
        <taxon>Philodinidae</taxon>
        <taxon>Rotaria</taxon>
    </lineage>
</organism>
<protein>
    <submittedName>
        <fullName evidence="1">Uncharacterized protein</fullName>
    </submittedName>
</protein>
<sequence length="37" mass="4250">MLKGGQVIVNEQLNTMRYVINNPITTRGNLLSEKYIQ</sequence>
<evidence type="ECO:0000313" key="2">
    <source>
        <dbReference type="Proteomes" id="UP000663866"/>
    </source>
</evidence>
<dbReference type="EMBL" id="CAJOBG010010727">
    <property type="protein sequence ID" value="CAF4281267.1"/>
    <property type="molecule type" value="Genomic_DNA"/>
</dbReference>
<proteinExistence type="predicted"/>
<gene>
    <name evidence="1" type="ORF">OVN521_LOCUS30587</name>
</gene>
<dbReference type="Proteomes" id="UP000663866">
    <property type="component" value="Unassembled WGS sequence"/>
</dbReference>
<reference evidence="1" key="1">
    <citation type="submission" date="2021-02" db="EMBL/GenBank/DDBJ databases">
        <authorList>
            <person name="Nowell W R."/>
        </authorList>
    </citation>
    <scope>NUCLEOTIDE SEQUENCE</scope>
</reference>
<dbReference type="AlphaFoldDB" id="A0A820GR37"/>